<feature type="transmembrane region" description="Helical" evidence="15">
    <location>
        <begin position="271"/>
        <end position="289"/>
    </location>
</feature>
<evidence type="ECO:0000259" key="16">
    <source>
        <dbReference type="PROSITE" id="PS50846"/>
    </source>
</evidence>
<reference evidence="18" key="1">
    <citation type="journal article" date="2019" name="Int. J. Syst. Evol. Microbiol.">
        <title>The Global Catalogue of Microorganisms (GCM) 10K type strain sequencing project: providing services to taxonomists for standard genome sequencing and annotation.</title>
        <authorList>
            <consortium name="The Broad Institute Genomics Platform"/>
            <consortium name="The Broad Institute Genome Sequencing Center for Infectious Disease"/>
            <person name="Wu L."/>
            <person name="Ma J."/>
        </authorList>
    </citation>
    <scope>NUCLEOTIDE SEQUENCE [LARGE SCALE GENOMIC DNA]</scope>
    <source>
        <strain evidence="18">CECT 8288</strain>
    </source>
</reference>
<keyword evidence="3" id="KW-0813">Transport</keyword>
<feature type="transmembrane region" description="Helical" evidence="15">
    <location>
        <begin position="427"/>
        <end position="445"/>
    </location>
</feature>
<dbReference type="InterPro" id="IPR018303">
    <property type="entry name" value="ATPase_P-typ_P_site"/>
</dbReference>
<evidence type="ECO:0000256" key="12">
    <source>
        <dbReference type="ARBA" id="ARBA00022989"/>
    </source>
</evidence>
<evidence type="ECO:0000256" key="15">
    <source>
        <dbReference type="RuleBase" id="RU362081"/>
    </source>
</evidence>
<dbReference type="Gene3D" id="2.70.150.10">
    <property type="entry name" value="Calcium-transporting ATPase, cytoplasmic transduction domain A"/>
    <property type="match status" value="1"/>
</dbReference>
<evidence type="ECO:0000313" key="18">
    <source>
        <dbReference type="Proteomes" id="UP001595710"/>
    </source>
</evidence>
<evidence type="ECO:0000256" key="6">
    <source>
        <dbReference type="ARBA" id="ARBA00022692"/>
    </source>
</evidence>
<keyword evidence="13" id="KW-0406">Ion transport</keyword>
<keyword evidence="4 15" id="KW-1003">Cell membrane</keyword>
<dbReference type="InterPro" id="IPR008250">
    <property type="entry name" value="ATPase_P-typ_transduc_dom_A_sf"/>
</dbReference>
<dbReference type="InterPro" id="IPR023299">
    <property type="entry name" value="ATPase_P-typ_cyto_dom_N"/>
</dbReference>
<feature type="transmembrane region" description="Helical" evidence="15">
    <location>
        <begin position="750"/>
        <end position="769"/>
    </location>
</feature>
<dbReference type="InterPro" id="IPR023214">
    <property type="entry name" value="HAD_sf"/>
</dbReference>
<protein>
    <submittedName>
        <fullName evidence="17">Heavy metal translocating P-type ATPase</fullName>
    </submittedName>
</protein>
<proteinExistence type="inferred from homology"/>
<feature type="transmembrane region" description="Helical" evidence="15">
    <location>
        <begin position="210"/>
        <end position="231"/>
    </location>
</feature>
<dbReference type="InterPro" id="IPR036412">
    <property type="entry name" value="HAD-like_sf"/>
</dbReference>
<dbReference type="Pfam" id="PF12156">
    <property type="entry name" value="ATPase-cat_bd"/>
    <property type="match status" value="1"/>
</dbReference>
<evidence type="ECO:0000256" key="1">
    <source>
        <dbReference type="ARBA" id="ARBA00004651"/>
    </source>
</evidence>
<evidence type="ECO:0000256" key="2">
    <source>
        <dbReference type="ARBA" id="ARBA00006024"/>
    </source>
</evidence>
<dbReference type="PROSITE" id="PS01047">
    <property type="entry name" value="HMA_1"/>
    <property type="match status" value="1"/>
</dbReference>
<dbReference type="CDD" id="cd00371">
    <property type="entry name" value="HMA"/>
    <property type="match status" value="1"/>
</dbReference>
<feature type="transmembrane region" description="Helical" evidence="15">
    <location>
        <begin position="177"/>
        <end position="198"/>
    </location>
</feature>
<dbReference type="Pfam" id="PF00702">
    <property type="entry name" value="Hydrolase"/>
    <property type="match status" value="1"/>
</dbReference>
<keyword evidence="9 15" id="KW-0067">ATP-binding</keyword>
<keyword evidence="18" id="KW-1185">Reference proteome</keyword>
<organism evidence="17 18">
    <name type="scientific">Reinekea marina</name>
    <dbReference type="NCBI Taxonomy" id="1310421"/>
    <lineage>
        <taxon>Bacteria</taxon>
        <taxon>Pseudomonadati</taxon>
        <taxon>Pseudomonadota</taxon>
        <taxon>Gammaproteobacteria</taxon>
        <taxon>Oceanospirillales</taxon>
        <taxon>Saccharospirillaceae</taxon>
        <taxon>Reinekea</taxon>
    </lineage>
</organism>
<dbReference type="InterPro" id="IPR021993">
    <property type="entry name" value="ATPase-cat-bd"/>
</dbReference>
<evidence type="ECO:0000256" key="3">
    <source>
        <dbReference type="ARBA" id="ARBA00022448"/>
    </source>
</evidence>
<dbReference type="PANTHER" id="PTHR43520:SF5">
    <property type="entry name" value="CATION-TRANSPORTING P-TYPE ATPASE-RELATED"/>
    <property type="match status" value="1"/>
</dbReference>
<evidence type="ECO:0000313" key="17">
    <source>
        <dbReference type="EMBL" id="MFC3701445.1"/>
    </source>
</evidence>
<dbReference type="Pfam" id="PF00122">
    <property type="entry name" value="E1-E2_ATPase"/>
    <property type="match status" value="1"/>
</dbReference>
<dbReference type="PANTHER" id="PTHR43520">
    <property type="entry name" value="ATP7, ISOFORM B"/>
    <property type="match status" value="1"/>
</dbReference>
<dbReference type="PRINTS" id="PR00119">
    <property type="entry name" value="CATATPASE"/>
</dbReference>
<comment type="subcellular location">
    <subcellularLocation>
        <location evidence="1">Cell membrane</location>
        <topology evidence="1">Multi-pass membrane protein</topology>
    </subcellularLocation>
</comment>
<evidence type="ECO:0000256" key="8">
    <source>
        <dbReference type="ARBA" id="ARBA00022741"/>
    </source>
</evidence>
<dbReference type="Gene3D" id="3.40.50.1000">
    <property type="entry name" value="HAD superfamily/HAD-like"/>
    <property type="match status" value="1"/>
</dbReference>
<feature type="transmembrane region" description="Helical" evidence="15">
    <location>
        <begin position="243"/>
        <end position="265"/>
    </location>
</feature>
<dbReference type="InterPro" id="IPR001757">
    <property type="entry name" value="P_typ_ATPase"/>
</dbReference>
<dbReference type="NCBIfam" id="TIGR01494">
    <property type="entry name" value="ATPase_P-type"/>
    <property type="match status" value="1"/>
</dbReference>
<dbReference type="Gene3D" id="3.30.70.100">
    <property type="match status" value="1"/>
</dbReference>
<dbReference type="InterPro" id="IPR059000">
    <property type="entry name" value="ATPase_P-type_domA"/>
</dbReference>
<dbReference type="CDD" id="cd02079">
    <property type="entry name" value="P-type_ATPase_HM"/>
    <property type="match status" value="1"/>
</dbReference>
<evidence type="ECO:0000256" key="9">
    <source>
        <dbReference type="ARBA" id="ARBA00022840"/>
    </source>
</evidence>
<dbReference type="NCBIfam" id="TIGR01525">
    <property type="entry name" value="ATPase-IB_hvy"/>
    <property type="match status" value="1"/>
</dbReference>
<keyword evidence="8 15" id="KW-0547">Nucleotide-binding</keyword>
<evidence type="ECO:0000256" key="10">
    <source>
        <dbReference type="ARBA" id="ARBA00022842"/>
    </source>
</evidence>
<comment type="caution">
    <text evidence="17">The sequence shown here is derived from an EMBL/GenBank/DDBJ whole genome shotgun (WGS) entry which is preliminary data.</text>
</comment>
<dbReference type="Pfam" id="PF00403">
    <property type="entry name" value="HMA"/>
    <property type="match status" value="1"/>
</dbReference>
<evidence type="ECO:0000256" key="11">
    <source>
        <dbReference type="ARBA" id="ARBA00022967"/>
    </source>
</evidence>
<dbReference type="InterPro" id="IPR023298">
    <property type="entry name" value="ATPase_P-typ_TM_dom_sf"/>
</dbReference>
<dbReference type="InterPro" id="IPR036163">
    <property type="entry name" value="HMA_dom_sf"/>
</dbReference>
<dbReference type="InterPro" id="IPR027256">
    <property type="entry name" value="P-typ_ATPase_IB"/>
</dbReference>
<evidence type="ECO:0000256" key="7">
    <source>
        <dbReference type="ARBA" id="ARBA00022723"/>
    </source>
</evidence>
<keyword evidence="6 15" id="KW-0812">Transmembrane</keyword>
<dbReference type="RefSeq" id="WP_290282552.1">
    <property type="nucleotide sequence ID" value="NZ_JAUFQI010000001.1"/>
</dbReference>
<keyword evidence="5" id="KW-0597">Phosphoprotein</keyword>
<keyword evidence="7 15" id="KW-0479">Metal-binding</keyword>
<dbReference type="InterPro" id="IPR017969">
    <property type="entry name" value="Heavy-metal-associated_CS"/>
</dbReference>
<evidence type="ECO:0000256" key="5">
    <source>
        <dbReference type="ARBA" id="ARBA00022553"/>
    </source>
</evidence>
<gene>
    <name evidence="17" type="ORF">ACFOND_07335</name>
</gene>
<name>A0ABV7WQ41_9GAMM</name>
<evidence type="ECO:0000256" key="14">
    <source>
        <dbReference type="ARBA" id="ARBA00023136"/>
    </source>
</evidence>
<sequence>MTSSHCFHCGLPNPKQPHLLTIEGDQLAFCCIGCQGAAKTIIESGLGDYYKFHQPDQSPVFIELSDRQQQAFQILERNDVQAQFVHQISPNEHHAILLIEGISCSACAWLIDKRLTQLNGVTKAHVNSATHRLLLEWDPNQIGLSEIAKTLFFIGYQITPFLPSEEDTVIKRTQRQYILRLGIAGIGMMQAMMNAVALYSGQITQQHEQWLWWASLFLTVPVMLISARPFFTSAWQALRAKQMSMDVSVSLAILSAFFASLYATVIGHGEVYYESVNMFTFFLVLSRFLEFRARTQSNRNHHNQVTLPTLCKKILSEGELQTCSVTDLNVNDLIELQAGEACPVDGQLVSGTSEFDESTFTGEFTGVRKSVGDSVLAGSVNLAQPITLKVTALGANSSYNLIQRLIEQASQSKPRLALMADRGAQQFVWSTLIITLFIGLFWLYYDPDRAFWVVISVLVVTCPCALSLATPTALSQSLNQLKNIGFLLTKGYTIERLASIRTIAFDKTGTLTEGHFVVDHLERYPKLDSLDWTNDEVLALCHLLEKQSDHPITKAFPKQASSSPIGINNIIYNAGLGVSAVASIGEIKLGNAQFTHQSEQPNSDTILFLTLNSERLAAIRLKDRARASCSALFSELTKLNIQTNIISGDPNPKAANAFQELGFKGHYFFGAKPDDKLTILKKADKDSAFVGDGINDGPVLAGAHLSIAVNNATDLSKTQADAILLNDNLLTITQAIIIAKKTHRIIKQNLAWALVYNVVALPVAAMGLITPWQAAIGMSLSSLIVVGNAVRLRK</sequence>
<dbReference type="SUPFAM" id="SSF81653">
    <property type="entry name" value="Calcium ATPase, transduction domain A"/>
    <property type="match status" value="1"/>
</dbReference>
<comment type="similarity">
    <text evidence="2 15">Belongs to the cation transport ATPase (P-type) (TC 3.A.3) family. Type IB subfamily.</text>
</comment>
<keyword evidence="12 15" id="KW-1133">Transmembrane helix</keyword>
<feature type="domain" description="HMA" evidence="16">
    <location>
        <begin position="93"/>
        <end position="159"/>
    </location>
</feature>
<evidence type="ECO:0000256" key="4">
    <source>
        <dbReference type="ARBA" id="ARBA00022475"/>
    </source>
</evidence>
<keyword evidence="10" id="KW-0460">Magnesium</keyword>
<dbReference type="Gene3D" id="3.40.1110.10">
    <property type="entry name" value="Calcium-transporting ATPase, cytoplasmic domain N"/>
    <property type="match status" value="1"/>
</dbReference>
<accession>A0ABV7WQ41</accession>
<keyword evidence="14 15" id="KW-0472">Membrane</keyword>
<feature type="transmembrane region" description="Helical" evidence="15">
    <location>
        <begin position="451"/>
        <end position="474"/>
    </location>
</feature>
<dbReference type="SUPFAM" id="SSF81665">
    <property type="entry name" value="Calcium ATPase, transmembrane domain M"/>
    <property type="match status" value="1"/>
</dbReference>
<dbReference type="SUPFAM" id="SSF56784">
    <property type="entry name" value="HAD-like"/>
    <property type="match status" value="1"/>
</dbReference>
<dbReference type="Proteomes" id="UP001595710">
    <property type="component" value="Unassembled WGS sequence"/>
</dbReference>
<dbReference type="PROSITE" id="PS00154">
    <property type="entry name" value="ATPASE_E1_E2"/>
    <property type="match status" value="1"/>
</dbReference>
<dbReference type="NCBIfam" id="TIGR01511">
    <property type="entry name" value="ATPase-IB1_Cu"/>
    <property type="match status" value="1"/>
</dbReference>
<dbReference type="PROSITE" id="PS50846">
    <property type="entry name" value="HMA_2"/>
    <property type="match status" value="1"/>
</dbReference>
<dbReference type="InterPro" id="IPR006121">
    <property type="entry name" value="HMA_dom"/>
</dbReference>
<evidence type="ECO:0000256" key="13">
    <source>
        <dbReference type="ARBA" id="ARBA00023065"/>
    </source>
</evidence>
<dbReference type="EMBL" id="JBHRYN010000008">
    <property type="protein sequence ID" value="MFC3701445.1"/>
    <property type="molecule type" value="Genomic_DNA"/>
</dbReference>
<keyword evidence="11" id="KW-1278">Translocase</keyword>
<dbReference type="NCBIfam" id="TIGR01512">
    <property type="entry name" value="ATPase-IB2_Cd"/>
    <property type="match status" value="1"/>
</dbReference>
<dbReference type="SUPFAM" id="SSF55008">
    <property type="entry name" value="HMA, heavy metal-associated domain"/>
    <property type="match status" value="1"/>
</dbReference>